<evidence type="ECO:0000256" key="15">
    <source>
        <dbReference type="SAM" id="MobiDB-lite"/>
    </source>
</evidence>
<dbReference type="InterPro" id="IPR018303">
    <property type="entry name" value="ATPase_P-typ_P_site"/>
</dbReference>
<protein>
    <recommendedName>
        <fullName evidence="3">P-type Cu(+) transporter</fullName>
        <ecNumber evidence="3">7.2.2.8</ecNumber>
    </recommendedName>
</protein>
<reference evidence="17" key="2">
    <citation type="submission" date="2021-04" db="EMBL/GenBank/DDBJ databases">
        <authorList>
            <person name="Gilroy R."/>
        </authorList>
    </citation>
    <scope>NUCLEOTIDE SEQUENCE</scope>
    <source>
        <strain evidence="17">CHK33-7979</strain>
    </source>
</reference>
<sequence length="516" mass="52942">MIALVDEAASSKAPIAKLADKVAGVFVPVVMTIAAVTAVVWLIATGGDITRALTAGVAVLVISCPCALGLATPVAIMVGTGKGAENGILIKSAQALETLHAIRTIVLDKTGTVTQGKPRVTDIQTVDGVTAEELLCVAASLEKPSEHPLAEAIVAEAEGRNIPLVPAEGFLAVHGKGVRADLQGSAFLAGNRAMMEEEGVALGGYQAAADALAEDGKTPLYFAQDGRLMGVIAVADTVKPTSAAAIAAFRDLGIDVVLLTGDNKRTADAIGRELGVSTVIAEVLPQDKERVVAGLQAEGKKVAMVGDGINDAPALARADVGLAIGAGTDVAIESADIVLMKSDLMDAVTAVELSKATIRNVKENLFWAFCYNSIGIPLAAGVFFPILGWQLSPMFGAAAMSLSSVSVVTNALRLKLFKPRHTAPAIPAAPAPAQPEAAKSSPKNEKGVSHMEKKIMIEGMMCQHCVAHVTKALTGLPGESATVDLEGKCATVSGPATDEALKKAVEEAGYQVVSIE</sequence>
<dbReference type="PRINTS" id="PR00119">
    <property type="entry name" value="CATATPASE"/>
</dbReference>
<evidence type="ECO:0000256" key="2">
    <source>
        <dbReference type="ARBA" id="ARBA00006024"/>
    </source>
</evidence>
<keyword evidence="5 14" id="KW-0479">Metal-binding</keyword>
<dbReference type="InterPro" id="IPR017969">
    <property type="entry name" value="Heavy-metal-associated_CS"/>
</dbReference>
<evidence type="ECO:0000256" key="12">
    <source>
        <dbReference type="ARBA" id="ARBA00023136"/>
    </source>
</evidence>
<dbReference type="GO" id="GO:0005524">
    <property type="term" value="F:ATP binding"/>
    <property type="evidence" value="ECO:0007669"/>
    <property type="project" value="UniProtKB-UniRule"/>
</dbReference>
<comment type="similarity">
    <text evidence="2 14">Belongs to the cation transport ATPase (P-type) (TC 3.A.3) family. Type IB subfamily.</text>
</comment>
<evidence type="ECO:0000313" key="17">
    <source>
        <dbReference type="EMBL" id="HIY73766.1"/>
    </source>
</evidence>
<gene>
    <name evidence="17" type="ORF">H9826_07320</name>
</gene>
<evidence type="ECO:0000256" key="1">
    <source>
        <dbReference type="ARBA" id="ARBA00004141"/>
    </source>
</evidence>
<comment type="caution">
    <text evidence="17">The sequence shown here is derived from an EMBL/GenBank/DDBJ whole genome shotgun (WGS) entry which is preliminary data.</text>
</comment>
<dbReference type="Gene3D" id="3.30.70.100">
    <property type="match status" value="1"/>
</dbReference>
<dbReference type="Pfam" id="PF00702">
    <property type="entry name" value="Hydrolase"/>
    <property type="match status" value="1"/>
</dbReference>
<keyword evidence="7" id="KW-0187">Copper transport</keyword>
<name>A0A9D2CDC7_9FIRM</name>
<dbReference type="GO" id="GO:0043682">
    <property type="term" value="F:P-type divalent copper transporter activity"/>
    <property type="evidence" value="ECO:0007669"/>
    <property type="project" value="TreeGrafter"/>
</dbReference>
<dbReference type="PROSITE" id="PS01047">
    <property type="entry name" value="HMA_1"/>
    <property type="match status" value="1"/>
</dbReference>
<keyword evidence="11" id="KW-0186">Copper</keyword>
<keyword evidence="4 14" id="KW-0812">Transmembrane</keyword>
<dbReference type="InterPro" id="IPR001757">
    <property type="entry name" value="P_typ_ATPase"/>
</dbReference>
<keyword evidence="14" id="KW-1003">Cell membrane</keyword>
<proteinExistence type="inferred from homology"/>
<feature type="transmembrane region" description="Helical" evidence="14">
    <location>
        <begin position="56"/>
        <end position="78"/>
    </location>
</feature>
<dbReference type="NCBIfam" id="TIGR01494">
    <property type="entry name" value="ATPase_P-type"/>
    <property type="match status" value="1"/>
</dbReference>
<dbReference type="InterPro" id="IPR036163">
    <property type="entry name" value="HMA_dom_sf"/>
</dbReference>
<feature type="transmembrane region" description="Helical" evidence="14">
    <location>
        <begin position="365"/>
        <end position="387"/>
    </location>
</feature>
<dbReference type="SFLD" id="SFLDG00002">
    <property type="entry name" value="C1.7:_P-type_atpase_like"/>
    <property type="match status" value="1"/>
</dbReference>
<comment type="subcellular location">
    <subcellularLocation>
        <location evidence="14">Cell membrane</location>
    </subcellularLocation>
    <subcellularLocation>
        <location evidence="1">Membrane</location>
        <topology evidence="1">Multi-pass membrane protein</topology>
    </subcellularLocation>
</comment>
<dbReference type="GO" id="GO:0055070">
    <property type="term" value="P:copper ion homeostasis"/>
    <property type="evidence" value="ECO:0007669"/>
    <property type="project" value="TreeGrafter"/>
</dbReference>
<evidence type="ECO:0000256" key="8">
    <source>
        <dbReference type="ARBA" id="ARBA00022840"/>
    </source>
</evidence>
<dbReference type="Proteomes" id="UP000886824">
    <property type="component" value="Unassembled WGS sequence"/>
</dbReference>
<evidence type="ECO:0000256" key="13">
    <source>
        <dbReference type="ARBA" id="ARBA00049289"/>
    </source>
</evidence>
<evidence type="ECO:0000256" key="5">
    <source>
        <dbReference type="ARBA" id="ARBA00022723"/>
    </source>
</evidence>
<dbReference type="InterPro" id="IPR006121">
    <property type="entry name" value="HMA_dom"/>
</dbReference>
<keyword evidence="12 14" id="KW-0472">Membrane</keyword>
<dbReference type="InterPro" id="IPR023298">
    <property type="entry name" value="ATPase_P-typ_TM_dom_sf"/>
</dbReference>
<dbReference type="SFLD" id="SFLDS00003">
    <property type="entry name" value="Haloacid_Dehalogenase"/>
    <property type="match status" value="1"/>
</dbReference>
<evidence type="ECO:0000256" key="11">
    <source>
        <dbReference type="ARBA" id="ARBA00023008"/>
    </source>
</evidence>
<dbReference type="SUPFAM" id="SSF55008">
    <property type="entry name" value="HMA, heavy metal-associated domain"/>
    <property type="match status" value="1"/>
</dbReference>
<dbReference type="EMBL" id="DXCX01000075">
    <property type="protein sequence ID" value="HIY73766.1"/>
    <property type="molecule type" value="Genomic_DNA"/>
</dbReference>
<evidence type="ECO:0000256" key="3">
    <source>
        <dbReference type="ARBA" id="ARBA00012517"/>
    </source>
</evidence>
<keyword evidence="8 14" id="KW-0067">ATP-binding</keyword>
<dbReference type="SUPFAM" id="SSF56784">
    <property type="entry name" value="HAD-like"/>
    <property type="match status" value="1"/>
</dbReference>
<dbReference type="Pfam" id="PF00403">
    <property type="entry name" value="HMA"/>
    <property type="match status" value="1"/>
</dbReference>
<dbReference type="InterPro" id="IPR023299">
    <property type="entry name" value="ATPase_P-typ_cyto_dom_N"/>
</dbReference>
<dbReference type="NCBIfam" id="TIGR01525">
    <property type="entry name" value="ATPase-IB_hvy"/>
    <property type="match status" value="1"/>
</dbReference>
<comment type="caution">
    <text evidence="14">Lacks conserved residue(s) required for the propagation of feature annotation.</text>
</comment>
<dbReference type="InterPro" id="IPR036412">
    <property type="entry name" value="HAD-like_sf"/>
</dbReference>
<evidence type="ECO:0000256" key="14">
    <source>
        <dbReference type="RuleBase" id="RU362081"/>
    </source>
</evidence>
<evidence type="ECO:0000256" key="10">
    <source>
        <dbReference type="ARBA" id="ARBA00022989"/>
    </source>
</evidence>
<feature type="region of interest" description="Disordered" evidence="15">
    <location>
        <begin position="425"/>
        <end position="447"/>
    </location>
</feature>
<dbReference type="Gene3D" id="3.40.50.1000">
    <property type="entry name" value="HAD superfamily/HAD-like"/>
    <property type="match status" value="1"/>
</dbReference>
<keyword evidence="9" id="KW-1278">Translocase</keyword>
<accession>A0A9D2CDC7</accession>
<evidence type="ECO:0000256" key="7">
    <source>
        <dbReference type="ARBA" id="ARBA00022796"/>
    </source>
</evidence>
<organism evidence="17 18">
    <name type="scientific">Candidatus Intestinimonas merdavium</name>
    <dbReference type="NCBI Taxonomy" id="2838622"/>
    <lineage>
        <taxon>Bacteria</taxon>
        <taxon>Bacillati</taxon>
        <taxon>Bacillota</taxon>
        <taxon>Clostridia</taxon>
        <taxon>Eubacteriales</taxon>
        <taxon>Intestinimonas</taxon>
    </lineage>
</organism>
<dbReference type="CDD" id="cd00371">
    <property type="entry name" value="HMA"/>
    <property type="match status" value="1"/>
</dbReference>
<dbReference type="SFLD" id="SFLDF00027">
    <property type="entry name" value="p-type_atpase"/>
    <property type="match status" value="1"/>
</dbReference>
<dbReference type="GO" id="GO:0005886">
    <property type="term" value="C:plasma membrane"/>
    <property type="evidence" value="ECO:0007669"/>
    <property type="project" value="UniProtKB-SubCell"/>
</dbReference>
<keyword evidence="7" id="KW-0406">Ion transport</keyword>
<reference evidence="17" key="1">
    <citation type="journal article" date="2021" name="PeerJ">
        <title>Extensive microbial diversity within the chicken gut microbiome revealed by metagenomics and culture.</title>
        <authorList>
            <person name="Gilroy R."/>
            <person name="Ravi A."/>
            <person name="Getino M."/>
            <person name="Pursley I."/>
            <person name="Horton D.L."/>
            <person name="Alikhan N.F."/>
            <person name="Baker D."/>
            <person name="Gharbi K."/>
            <person name="Hall N."/>
            <person name="Watson M."/>
            <person name="Adriaenssens E.M."/>
            <person name="Foster-Nyarko E."/>
            <person name="Jarju S."/>
            <person name="Secka A."/>
            <person name="Antonio M."/>
            <person name="Oren A."/>
            <person name="Chaudhuri R.R."/>
            <person name="La Ragione R."/>
            <person name="Hildebrand F."/>
            <person name="Pallen M.J."/>
        </authorList>
    </citation>
    <scope>NUCLEOTIDE SEQUENCE</scope>
    <source>
        <strain evidence="17">CHK33-7979</strain>
    </source>
</reference>
<dbReference type="InterPro" id="IPR027256">
    <property type="entry name" value="P-typ_ATPase_IB"/>
</dbReference>
<keyword evidence="7" id="KW-0813">Transport</keyword>
<dbReference type="PRINTS" id="PR00943">
    <property type="entry name" value="CUATPASE"/>
</dbReference>
<dbReference type="NCBIfam" id="TIGR01511">
    <property type="entry name" value="ATPase-IB1_Cu"/>
    <property type="match status" value="1"/>
</dbReference>
<dbReference type="SUPFAM" id="SSF81665">
    <property type="entry name" value="Calcium ATPase, transmembrane domain M"/>
    <property type="match status" value="1"/>
</dbReference>
<dbReference type="EC" id="7.2.2.8" evidence="3"/>
<dbReference type="GO" id="GO:0016887">
    <property type="term" value="F:ATP hydrolysis activity"/>
    <property type="evidence" value="ECO:0007669"/>
    <property type="project" value="InterPro"/>
</dbReference>
<comment type="catalytic activity">
    <reaction evidence="13">
        <text>Cu(+)(in) + ATP + H2O = Cu(+)(out) + ADP + phosphate + H(+)</text>
        <dbReference type="Rhea" id="RHEA:25792"/>
        <dbReference type="ChEBI" id="CHEBI:15377"/>
        <dbReference type="ChEBI" id="CHEBI:15378"/>
        <dbReference type="ChEBI" id="CHEBI:30616"/>
        <dbReference type="ChEBI" id="CHEBI:43474"/>
        <dbReference type="ChEBI" id="CHEBI:49552"/>
        <dbReference type="ChEBI" id="CHEBI:456216"/>
        <dbReference type="EC" id="7.2.2.8"/>
    </reaction>
</comment>
<dbReference type="GO" id="GO:0140581">
    <property type="term" value="F:P-type monovalent copper transporter activity"/>
    <property type="evidence" value="ECO:0007669"/>
    <property type="project" value="UniProtKB-EC"/>
</dbReference>
<evidence type="ECO:0000313" key="18">
    <source>
        <dbReference type="Proteomes" id="UP000886824"/>
    </source>
</evidence>
<dbReference type="GO" id="GO:0005507">
    <property type="term" value="F:copper ion binding"/>
    <property type="evidence" value="ECO:0007669"/>
    <property type="project" value="TreeGrafter"/>
</dbReference>
<evidence type="ECO:0000256" key="4">
    <source>
        <dbReference type="ARBA" id="ARBA00022692"/>
    </source>
</evidence>
<evidence type="ECO:0000256" key="9">
    <source>
        <dbReference type="ARBA" id="ARBA00022967"/>
    </source>
</evidence>
<dbReference type="InterPro" id="IPR044492">
    <property type="entry name" value="P_typ_ATPase_HD_dom"/>
</dbReference>
<keyword evidence="10 14" id="KW-1133">Transmembrane helix</keyword>
<dbReference type="PROSITE" id="PS00154">
    <property type="entry name" value="ATPASE_E1_E2"/>
    <property type="match status" value="1"/>
</dbReference>
<evidence type="ECO:0000259" key="16">
    <source>
        <dbReference type="PROSITE" id="PS50846"/>
    </source>
</evidence>
<feature type="transmembrane region" description="Helical" evidence="14">
    <location>
        <begin position="22"/>
        <end position="44"/>
    </location>
</feature>
<dbReference type="PANTHER" id="PTHR43520">
    <property type="entry name" value="ATP7, ISOFORM B"/>
    <property type="match status" value="1"/>
</dbReference>
<dbReference type="PANTHER" id="PTHR43520:SF8">
    <property type="entry name" value="P-TYPE CU(+) TRANSPORTER"/>
    <property type="match status" value="1"/>
</dbReference>
<evidence type="ECO:0000256" key="6">
    <source>
        <dbReference type="ARBA" id="ARBA00022741"/>
    </source>
</evidence>
<keyword evidence="6 14" id="KW-0547">Nucleotide-binding</keyword>
<dbReference type="PROSITE" id="PS50846">
    <property type="entry name" value="HMA_2"/>
    <property type="match status" value="1"/>
</dbReference>
<dbReference type="Gene3D" id="3.40.1110.10">
    <property type="entry name" value="Calcium-transporting ATPase, cytoplasmic domain N"/>
    <property type="match status" value="1"/>
</dbReference>
<dbReference type="InterPro" id="IPR023214">
    <property type="entry name" value="HAD_sf"/>
</dbReference>
<dbReference type="AlphaFoldDB" id="A0A9D2CDC7"/>
<feature type="domain" description="HMA" evidence="16">
    <location>
        <begin position="451"/>
        <end position="513"/>
    </location>
</feature>